<organism evidence="1 2">
    <name type="scientific">Candidatus Lokiarchaeum ossiferum</name>
    <dbReference type="NCBI Taxonomy" id="2951803"/>
    <lineage>
        <taxon>Archaea</taxon>
        <taxon>Promethearchaeati</taxon>
        <taxon>Promethearchaeota</taxon>
        <taxon>Promethearchaeia</taxon>
        <taxon>Promethearchaeales</taxon>
        <taxon>Promethearchaeaceae</taxon>
        <taxon>Candidatus Lokiarchaeum</taxon>
    </lineage>
</organism>
<dbReference type="InterPro" id="IPR023131">
    <property type="entry name" value="Mth639-like_dom_sf"/>
</dbReference>
<dbReference type="PANTHER" id="PTHR40696:SF1">
    <property type="entry name" value="DUF371 DOMAIN-CONTAINING PROTEIN"/>
    <property type="match status" value="1"/>
</dbReference>
<reference evidence="1" key="1">
    <citation type="submission" date="2022-09" db="EMBL/GenBank/DDBJ databases">
        <title>Actin cytoskeleton and complex cell architecture in an #Asgard archaeon.</title>
        <authorList>
            <person name="Ponce Toledo R.I."/>
            <person name="Schleper C."/>
            <person name="Rodrigues Oliveira T."/>
            <person name="Wollweber F."/>
            <person name="Xu J."/>
            <person name="Rittmann S."/>
            <person name="Klingl A."/>
            <person name="Pilhofer M."/>
        </authorList>
    </citation>
    <scope>NUCLEOTIDE SEQUENCE</scope>
    <source>
        <strain evidence="1">B-35</strain>
    </source>
</reference>
<dbReference type="EMBL" id="CP104013">
    <property type="protein sequence ID" value="UYP46522.1"/>
    <property type="molecule type" value="Genomic_DNA"/>
</dbReference>
<sequence>MGENNEKAILDEIYAFGHKNVLGTHRSTIEITTEKFLTPRGNCIIATRSTKAVGNFSPELKKAIQKGAKIKVSLSAGPYQDFFFGFGNKFLNMTSEISIVFRLSEFISDRTALINCSKNAAEINRNLISYLQNPHNQLHVRFYEEKKCQNDELCLKFPENL</sequence>
<evidence type="ECO:0008006" key="3">
    <source>
        <dbReference type="Google" id="ProtNLM"/>
    </source>
</evidence>
<accession>A0ABY6HVY2</accession>
<proteinExistence type="predicted"/>
<dbReference type="Proteomes" id="UP001208689">
    <property type="component" value="Chromosome"/>
</dbReference>
<evidence type="ECO:0000313" key="2">
    <source>
        <dbReference type="Proteomes" id="UP001208689"/>
    </source>
</evidence>
<keyword evidence="2" id="KW-1185">Reference proteome</keyword>
<gene>
    <name evidence="1" type="ORF">NEF87_002807</name>
</gene>
<protein>
    <recommendedName>
        <fullName evidence="3">DUF371 domain-containing protein</fullName>
    </recommendedName>
</protein>
<dbReference type="InterPro" id="IPR007171">
    <property type="entry name" value="DUF371"/>
</dbReference>
<evidence type="ECO:0000313" key="1">
    <source>
        <dbReference type="EMBL" id="UYP46522.1"/>
    </source>
</evidence>
<dbReference type="Pfam" id="PF04027">
    <property type="entry name" value="DUF371"/>
    <property type="match status" value="1"/>
</dbReference>
<name>A0ABY6HVY2_9ARCH</name>
<dbReference type="Gene3D" id="2.60.120.630">
    <property type="entry name" value="mth639 domain like"/>
    <property type="match status" value="1"/>
</dbReference>
<dbReference type="PANTHER" id="PTHR40696">
    <property type="entry name" value="DUF371 FAMILY PROTEIN"/>
    <property type="match status" value="1"/>
</dbReference>